<organism evidence="2 3">
    <name type="scientific">Triparma retinervis</name>
    <dbReference type="NCBI Taxonomy" id="2557542"/>
    <lineage>
        <taxon>Eukaryota</taxon>
        <taxon>Sar</taxon>
        <taxon>Stramenopiles</taxon>
        <taxon>Ochrophyta</taxon>
        <taxon>Bolidophyceae</taxon>
        <taxon>Parmales</taxon>
        <taxon>Triparmaceae</taxon>
        <taxon>Triparma</taxon>
    </lineage>
</organism>
<proteinExistence type="predicted"/>
<accession>A0A9W7KUL1</accession>
<dbReference type="EMBL" id="BRXZ01000448">
    <property type="protein sequence ID" value="GMI11855.1"/>
    <property type="molecule type" value="Genomic_DNA"/>
</dbReference>
<name>A0A9W7KUL1_9STRA</name>
<evidence type="ECO:0000313" key="3">
    <source>
        <dbReference type="Proteomes" id="UP001165082"/>
    </source>
</evidence>
<feature type="compositionally biased region" description="Polar residues" evidence="1">
    <location>
        <begin position="146"/>
        <end position="159"/>
    </location>
</feature>
<comment type="caution">
    <text evidence="2">The sequence shown here is derived from an EMBL/GenBank/DDBJ whole genome shotgun (WGS) entry which is preliminary data.</text>
</comment>
<reference evidence="2" key="1">
    <citation type="submission" date="2022-07" db="EMBL/GenBank/DDBJ databases">
        <title>Genome analysis of Parmales, a sister group of diatoms, reveals the evolutionary specialization of diatoms from phago-mixotrophs to photoautotrophs.</title>
        <authorList>
            <person name="Ban H."/>
            <person name="Sato S."/>
            <person name="Yoshikawa S."/>
            <person name="Kazumasa Y."/>
            <person name="Nakamura Y."/>
            <person name="Ichinomiya M."/>
            <person name="Saitoh K."/>
            <person name="Sato N."/>
            <person name="Blanc-Mathieu R."/>
            <person name="Endo H."/>
            <person name="Kuwata A."/>
            <person name="Ogata H."/>
        </authorList>
    </citation>
    <scope>NUCLEOTIDE SEQUENCE</scope>
</reference>
<evidence type="ECO:0000313" key="2">
    <source>
        <dbReference type="EMBL" id="GMI11855.1"/>
    </source>
</evidence>
<keyword evidence="3" id="KW-1185">Reference proteome</keyword>
<feature type="compositionally biased region" description="Basic and acidic residues" evidence="1">
    <location>
        <begin position="227"/>
        <end position="236"/>
    </location>
</feature>
<dbReference type="OrthoDB" id="206902at2759"/>
<feature type="region of interest" description="Disordered" evidence="1">
    <location>
        <begin position="137"/>
        <end position="159"/>
    </location>
</feature>
<gene>
    <name evidence="2" type="ORF">TrRE_jg4354</name>
</gene>
<feature type="compositionally biased region" description="Low complexity" evidence="1">
    <location>
        <begin position="205"/>
        <end position="224"/>
    </location>
</feature>
<feature type="region of interest" description="Disordered" evidence="1">
    <location>
        <begin position="184"/>
        <end position="254"/>
    </location>
</feature>
<protein>
    <submittedName>
        <fullName evidence="2">Uncharacterized protein</fullName>
    </submittedName>
</protein>
<dbReference type="PANTHER" id="PTHR35213:SF5">
    <property type="entry name" value="RING-TYPE DOMAIN-CONTAINING PROTEIN"/>
    <property type="match status" value="1"/>
</dbReference>
<evidence type="ECO:0000256" key="1">
    <source>
        <dbReference type="SAM" id="MobiDB-lite"/>
    </source>
</evidence>
<sequence>MSGLRRGKWTPEEELYVNAVIYRFNQGTLPVPAGTTLRTYLSEKINEGLLELEIRWKRKMASMQRESDRKAQRAVVLPPNIPAHLASTSRSAVDMAKTANWLSRANEMLTATKNLSETTDDILNLAETRGLITEGETLKRSRNEQNNRSTKNARHNNSLDLSTANDAMALFGFMQSVACSNNPPTTNGAGSGGRVAPAQAPPSMVPASSSTSASTSSESLSTATNINEDRAIRDKAPSPPEQKSNAKFSPDPPE</sequence>
<dbReference type="PANTHER" id="PTHR35213">
    <property type="entry name" value="RING-TYPE DOMAIN-CONTAINING PROTEIN-RELATED"/>
    <property type="match status" value="1"/>
</dbReference>
<dbReference type="AlphaFoldDB" id="A0A9W7KUL1"/>
<dbReference type="Proteomes" id="UP001165082">
    <property type="component" value="Unassembled WGS sequence"/>
</dbReference>